<evidence type="ECO:0000259" key="1">
    <source>
        <dbReference type="Pfam" id="PF00144"/>
    </source>
</evidence>
<protein>
    <recommendedName>
        <fullName evidence="1">Beta-lactamase-related domain-containing protein</fullName>
    </recommendedName>
</protein>
<dbReference type="STRING" id="1202724.AM493_10970"/>
<feature type="domain" description="Beta-lactamase-related" evidence="1">
    <location>
        <begin position="33"/>
        <end position="317"/>
    </location>
</feature>
<reference evidence="2 3" key="1">
    <citation type="submission" date="2015-08" db="EMBL/GenBank/DDBJ databases">
        <title>Whole genome sequence of Flavobacterium akiainvivens IK-1T, from decaying Wikstroemia oahuensis, an endemic Hawaiian shrub.</title>
        <authorList>
            <person name="Wan X."/>
            <person name="Hou S."/>
            <person name="Saito J."/>
            <person name="Donachie S."/>
        </authorList>
    </citation>
    <scope>NUCLEOTIDE SEQUENCE [LARGE SCALE GENOMIC DNA]</scope>
    <source>
        <strain evidence="2 3">IK-1</strain>
    </source>
</reference>
<name>A0A0M8MIW6_9FLAO</name>
<organism evidence="2 3">
    <name type="scientific">Flavobacterium akiainvivens</name>
    <dbReference type="NCBI Taxonomy" id="1202724"/>
    <lineage>
        <taxon>Bacteria</taxon>
        <taxon>Pseudomonadati</taxon>
        <taxon>Bacteroidota</taxon>
        <taxon>Flavobacteriia</taxon>
        <taxon>Flavobacteriales</taxon>
        <taxon>Flavobacteriaceae</taxon>
        <taxon>Flavobacterium</taxon>
    </lineage>
</organism>
<dbReference type="PANTHER" id="PTHR46825:SF9">
    <property type="entry name" value="BETA-LACTAMASE-RELATED DOMAIN-CONTAINING PROTEIN"/>
    <property type="match status" value="1"/>
</dbReference>
<dbReference type="PATRIC" id="fig|1202724.3.peg.2279"/>
<dbReference type="InterPro" id="IPR001466">
    <property type="entry name" value="Beta-lactam-related"/>
</dbReference>
<dbReference type="InterPro" id="IPR012338">
    <property type="entry name" value="Beta-lactam/transpept-like"/>
</dbReference>
<dbReference type="Gene3D" id="3.40.710.10">
    <property type="entry name" value="DD-peptidase/beta-lactamase superfamily"/>
    <property type="match status" value="1"/>
</dbReference>
<dbReference type="PANTHER" id="PTHR46825">
    <property type="entry name" value="D-ALANYL-D-ALANINE-CARBOXYPEPTIDASE/ENDOPEPTIDASE AMPH"/>
    <property type="match status" value="1"/>
</dbReference>
<evidence type="ECO:0000313" key="3">
    <source>
        <dbReference type="Proteomes" id="UP000037755"/>
    </source>
</evidence>
<dbReference type="Pfam" id="PF00144">
    <property type="entry name" value="Beta-lactamase"/>
    <property type="match status" value="1"/>
</dbReference>
<gene>
    <name evidence="2" type="ORF">AM493_10970</name>
</gene>
<evidence type="ECO:0000313" key="2">
    <source>
        <dbReference type="EMBL" id="KOS06498.1"/>
    </source>
</evidence>
<dbReference type="Proteomes" id="UP000037755">
    <property type="component" value="Unassembled WGS sequence"/>
</dbReference>
<dbReference type="AlphaFoldDB" id="A0A0M8MIW6"/>
<accession>A0A0M8MIW6</accession>
<comment type="caution">
    <text evidence="2">The sequence shown here is derived from an EMBL/GenBank/DDBJ whole genome shotgun (WGS) entry which is preliminary data.</text>
</comment>
<dbReference type="InterPro" id="IPR050491">
    <property type="entry name" value="AmpC-like"/>
</dbReference>
<dbReference type="EMBL" id="LIYD01000005">
    <property type="protein sequence ID" value="KOS06498.1"/>
    <property type="molecule type" value="Genomic_DNA"/>
</dbReference>
<proteinExistence type="predicted"/>
<keyword evidence="3" id="KW-1185">Reference proteome</keyword>
<sequence>MLLPAFAQNDKGKFAKLDSLMLYYYNNGKIMGALTIKEKGRTVFEKGYGFIDIQAQTRADGHSKYKIGQATELFTAAVVLQLVEEKKLKLDAKLSEYFPDVANADVITIKQMLNHSSGIADYTKAEGFDKYKENLQNRKFMLGKITALPATFAPGDKNMYSAADYLLLGYIVQDITGNTIKENITNRIINSLGLKDTGFFNKPNPKKKEAFSYSLVKGKWERMDDWHESVAGGALGMQSSTADLTKFITDLYSGKVVKKETLALMDPGTGASGLGIWYYPFAERRFAGQAGALEGYISLVCHYPKEGVSVSLLLNAQDCNISELVNGILSIYYKQPFRFPTFKEVKVATAVLKNYEGRYTTKSLPFYVDVNVVDGQLRIHADDQGTFFVEPLSDTTFTHDAAGIILEFGQGTFTLKQNGTDTVFTRI</sequence>
<dbReference type="SUPFAM" id="SSF56601">
    <property type="entry name" value="beta-lactamase/transpeptidase-like"/>
    <property type="match status" value="1"/>
</dbReference>